<gene>
    <name evidence="4" type="ORF">BDV98DRAFT_532706</name>
</gene>
<dbReference type="EMBL" id="ML178834">
    <property type="protein sequence ID" value="TFK99224.1"/>
    <property type="molecule type" value="Genomic_DNA"/>
</dbReference>
<dbReference type="InterPro" id="IPR036291">
    <property type="entry name" value="NAD(P)-bd_dom_sf"/>
</dbReference>
<dbReference type="PRINTS" id="PR00081">
    <property type="entry name" value="GDHRDH"/>
</dbReference>
<dbReference type="PANTHER" id="PTHR24320">
    <property type="entry name" value="RETINOL DEHYDROGENASE"/>
    <property type="match status" value="1"/>
</dbReference>
<dbReference type="SUPFAM" id="SSF51735">
    <property type="entry name" value="NAD(P)-binding Rossmann-fold domains"/>
    <property type="match status" value="1"/>
</dbReference>
<dbReference type="STRING" id="1884261.A0A5C3QAZ3"/>
<proteinExistence type="inferred from homology"/>
<reference evidence="4 5" key="1">
    <citation type="journal article" date="2019" name="Nat. Ecol. Evol.">
        <title>Megaphylogeny resolves global patterns of mushroom evolution.</title>
        <authorList>
            <person name="Varga T."/>
            <person name="Krizsan K."/>
            <person name="Foldi C."/>
            <person name="Dima B."/>
            <person name="Sanchez-Garcia M."/>
            <person name="Sanchez-Ramirez S."/>
            <person name="Szollosi G.J."/>
            <person name="Szarkandi J.G."/>
            <person name="Papp V."/>
            <person name="Albert L."/>
            <person name="Andreopoulos W."/>
            <person name="Angelini C."/>
            <person name="Antonin V."/>
            <person name="Barry K.W."/>
            <person name="Bougher N.L."/>
            <person name="Buchanan P."/>
            <person name="Buyck B."/>
            <person name="Bense V."/>
            <person name="Catcheside P."/>
            <person name="Chovatia M."/>
            <person name="Cooper J."/>
            <person name="Damon W."/>
            <person name="Desjardin D."/>
            <person name="Finy P."/>
            <person name="Geml J."/>
            <person name="Haridas S."/>
            <person name="Hughes K."/>
            <person name="Justo A."/>
            <person name="Karasinski D."/>
            <person name="Kautmanova I."/>
            <person name="Kiss B."/>
            <person name="Kocsube S."/>
            <person name="Kotiranta H."/>
            <person name="LaButti K.M."/>
            <person name="Lechner B.E."/>
            <person name="Liimatainen K."/>
            <person name="Lipzen A."/>
            <person name="Lukacs Z."/>
            <person name="Mihaltcheva S."/>
            <person name="Morgado L.N."/>
            <person name="Niskanen T."/>
            <person name="Noordeloos M.E."/>
            <person name="Ohm R.A."/>
            <person name="Ortiz-Santana B."/>
            <person name="Ovrebo C."/>
            <person name="Racz N."/>
            <person name="Riley R."/>
            <person name="Savchenko A."/>
            <person name="Shiryaev A."/>
            <person name="Soop K."/>
            <person name="Spirin V."/>
            <person name="Szebenyi C."/>
            <person name="Tomsovsky M."/>
            <person name="Tulloss R.E."/>
            <person name="Uehling J."/>
            <person name="Grigoriev I.V."/>
            <person name="Vagvolgyi C."/>
            <person name="Papp T."/>
            <person name="Martin F.M."/>
            <person name="Miettinen O."/>
            <person name="Hibbett D.S."/>
            <person name="Nagy L.G."/>
        </authorList>
    </citation>
    <scope>NUCLEOTIDE SEQUENCE [LARGE SCALE GENOMIC DNA]</scope>
    <source>
        <strain evidence="4 5">CBS 309.79</strain>
    </source>
</reference>
<keyword evidence="3" id="KW-0560">Oxidoreductase</keyword>
<dbReference type="Gene3D" id="3.40.50.720">
    <property type="entry name" value="NAD(P)-binding Rossmann-like Domain"/>
    <property type="match status" value="1"/>
</dbReference>
<dbReference type="GO" id="GO:0016491">
    <property type="term" value="F:oxidoreductase activity"/>
    <property type="evidence" value="ECO:0007669"/>
    <property type="project" value="UniProtKB-KW"/>
</dbReference>
<evidence type="ECO:0000256" key="3">
    <source>
        <dbReference type="ARBA" id="ARBA00023002"/>
    </source>
</evidence>
<dbReference type="OrthoDB" id="191139at2759"/>
<evidence type="ECO:0000313" key="5">
    <source>
        <dbReference type="Proteomes" id="UP000305067"/>
    </source>
</evidence>
<dbReference type="PANTHER" id="PTHR24320:SF236">
    <property type="entry name" value="SHORT-CHAIN DEHYDROGENASE-RELATED"/>
    <property type="match status" value="1"/>
</dbReference>
<dbReference type="Pfam" id="PF00106">
    <property type="entry name" value="adh_short"/>
    <property type="match status" value="1"/>
</dbReference>
<dbReference type="InterPro" id="IPR002347">
    <property type="entry name" value="SDR_fam"/>
</dbReference>
<name>A0A5C3QAZ3_9AGAR</name>
<keyword evidence="2" id="KW-0521">NADP</keyword>
<evidence type="ECO:0000256" key="2">
    <source>
        <dbReference type="ARBA" id="ARBA00022857"/>
    </source>
</evidence>
<comment type="similarity">
    <text evidence="1">Belongs to the short-chain dehydrogenases/reductases (SDR) family.</text>
</comment>
<evidence type="ECO:0000313" key="4">
    <source>
        <dbReference type="EMBL" id="TFK99224.1"/>
    </source>
</evidence>
<dbReference type="Proteomes" id="UP000305067">
    <property type="component" value="Unassembled WGS sequence"/>
</dbReference>
<sequence length="319" mass="35029">MSFDRLCVFLLDAYYTLFPGRPRFRKEDMPDLTGKVALVTGGNSGIGREVVKGLLEHNAKVYMAGRDRAKMDVAIEQLQRDTGNRAIPLVVDLTKKESVRAAAKEFLSKEHVLHILANNAGIGSTNQLTEDGVDLVFSANVLGPFHLTQLLLPALIRGAPTAPGGKARIVNVSSVMHTVGWLDFETLKESEAWRRRPRETRYSQSKLANVVISNEFARRYGDQGIVSTAVNPGSINTPIYRTAPNLQRWIVAPTQFNASFGAITPLWAASSDETLTLNSEYLVPWARIGRALAVARDPAVGKKLWDWCEAEVGSESVVG</sequence>
<accession>A0A5C3QAZ3</accession>
<evidence type="ECO:0000256" key="1">
    <source>
        <dbReference type="ARBA" id="ARBA00006484"/>
    </source>
</evidence>
<dbReference type="AlphaFoldDB" id="A0A5C3QAZ3"/>
<keyword evidence="5" id="KW-1185">Reference proteome</keyword>
<protein>
    <submittedName>
        <fullName evidence="4">NAD-P-binding protein</fullName>
    </submittedName>
</protein>
<organism evidence="4 5">
    <name type="scientific">Pterulicium gracile</name>
    <dbReference type="NCBI Taxonomy" id="1884261"/>
    <lineage>
        <taxon>Eukaryota</taxon>
        <taxon>Fungi</taxon>
        <taxon>Dikarya</taxon>
        <taxon>Basidiomycota</taxon>
        <taxon>Agaricomycotina</taxon>
        <taxon>Agaricomycetes</taxon>
        <taxon>Agaricomycetidae</taxon>
        <taxon>Agaricales</taxon>
        <taxon>Pleurotineae</taxon>
        <taxon>Pterulaceae</taxon>
        <taxon>Pterulicium</taxon>
    </lineage>
</organism>